<organism evidence="2 3">
    <name type="scientific">Symmachiella macrocystis</name>
    <dbReference type="NCBI Taxonomy" id="2527985"/>
    <lineage>
        <taxon>Bacteria</taxon>
        <taxon>Pseudomonadati</taxon>
        <taxon>Planctomycetota</taxon>
        <taxon>Planctomycetia</taxon>
        <taxon>Planctomycetales</taxon>
        <taxon>Planctomycetaceae</taxon>
        <taxon>Symmachiella</taxon>
    </lineage>
</organism>
<dbReference type="PANTHER" id="PTHR44103">
    <property type="entry name" value="PROPROTEIN CONVERTASE P"/>
    <property type="match status" value="1"/>
</dbReference>
<name>A0A5C6BLF9_9PLAN</name>
<evidence type="ECO:0000256" key="1">
    <source>
        <dbReference type="ARBA" id="ARBA00022729"/>
    </source>
</evidence>
<dbReference type="InterPro" id="IPR028994">
    <property type="entry name" value="Integrin_alpha_N"/>
</dbReference>
<dbReference type="AlphaFoldDB" id="A0A5C6BLF9"/>
<accession>A0A5C6BLF9</accession>
<sequence>MTFVMELEHTMRWNAILVLCVTLSAGLLADVRAADPPERMLAIRVTVTSKLPFAQVPLDPEIDFATAITELGATGVLDPDSISVHNVATGQTVPHALREDFALGDRGRVEWVVRDPAHTTYEIRFSSVAQRPQVQVQKFTPQIGTGDLLRYNAGVGRPISPSYLSRLIDINGDGRRDLLGCWNYAYRAGDPWDGIIAFPRVGGKDELGFGELTRLRYLESADATEPKHFSSIYMRADFADFNRDGLIDVVYSPRRGDELHLYLNSGHNDAGGWPKLVAAGSVSRQGAKWGTCRAVDLNGDDAVDFVVGDTYLKNTNPEGWPMQLATATKIDAGQSACFLDVDEDGQLDAICLIDGSDEDPRARRVAWRKNLGGDPPTFAAAERLSDIAVNWCSELAAVPDGPRRGLLVQHDVYQRVSFYEHQPSENDTARFQLFDDAKSKSAVLALSDQAWPCVCDWDGDGDQDLLVGGGYGWPRIVINEGTNAQPAYAEAKQILADGQPIRLLRDDILDSKHWHNMGYPFPVYADWDGDDLPDLILPNETNRIFWYKNIGTRSQPQFSAQRQILCDGFPDTPAMIAESARLAGDKSVPNQPYPFEKQRPFFWRTGIAVADFNGDGLSDFITHDGFTRKATLFAQYRDESGNLRLRKQAPLKLADGRLIDDAIVGRTSHWTESFRATDWNGDRLQDLIYSCAGTRPEQGSIYLLKNVGTATDPLFDAPRTLSCFGKPIKVTAHGPHPWVADMDGDGKPDVLTCVEWSVYPFFSHAAIEMPERPQLEIVPIDRR</sequence>
<keyword evidence="3" id="KW-1185">Reference proteome</keyword>
<keyword evidence="1" id="KW-0732">Signal</keyword>
<reference evidence="2 3" key="1">
    <citation type="submission" date="2019-02" db="EMBL/GenBank/DDBJ databases">
        <title>Deep-cultivation of Planctomycetes and their phenomic and genomic characterization uncovers novel biology.</title>
        <authorList>
            <person name="Wiegand S."/>
            <person name="Jogler M."/>
            <person name="Boedeker C."/>
            <person name="Pinto D."/>
            <person name="Vollmers J."/>
            <person name="Rivas-Marin E."/>
            <person name="Kohn T."/>
            <person name="Peeters S.H."/>
            <person name="Heuer A."/>
            <person name="Rast P."/>
            <person name="Oberbeckmann S."/>
            <person name="Bunk B."/>
            <person name="Jeske O."/>
            <person name="Meyerdierks A."/>
            <person name="Storesund J.E."/>
            <person name="Kallscheuer N."/>
            <person name="Luecker S."/>
            <person name="Lage O.M."/>
            <person name="Pohl T."/>
            <person name="Merkel B.J."/>
            <person name="Hornburger P."/>
            <person name="Mueller R.-W."/>
            <person name="Bruemmer F."/>
            <person name="Labrenz M."/>
            <person name="Spormann A.M."/>
            <person name="Op Den Camp H."/>
            <person name="Overmann J."/>
            <person name="Amann R."/>
            <person name="Jetten M.S.M."/>
            <person name="Mascher T."/>
            <person name="Medema M.H."/>
            <person name="Devos D.P."/>
            <person name="Kaster A.-K."/>
            <person name="Ovreas L."/>
            <person name="Rohde M."/>
            <person name="Galperin M.Y."/>
            <person name="Jogler C."/>
        </authorList>
    </citation>
    <scope>NUCLEOTIDE SEQUENCE [LARGE SCALE GENOMIC DNA]</scope>
    <source>
        <strain evidence="2 3">CA54</strain>
    </source>
</reference>
<evidence type="ECO:0000313" key="2">
    <source>
        <dbReference type="EMBL" id="TWU12592.1"/>
    </source>
</evidence>
<dbReference type="EMBL" id="SJPP01000001">
    <property type="protein sequence ID" value="TWU12592.1"/>
    <property type="molecule type" value="Genomic_DNA"/>
</dbReference>
<evidence type="ECO:0000313" key="3">
    <source>
        <dbReference type="Proteomes" id="UP000320735"/>
    </source>
</evidence>
<dbReference type="SUPFAM" id="SSF69318">
    <property type="entry name" value="Integrin alpha N-terminal domain"/>
    <property type="match status" value="1"/>
</dbReference>
<dbReference type="InterPro" id="IPR013517">
    <property type="entry name" value="FG-GAP"/>
</dbReference>
<dbReference type="Gene3D" id="2.130.10.130">
    <property type="entry name" value="Integrin alpha, N-terminal"/>
    <property type="match status" value="3"/>
</dbReference>
<dbReference type="RefSeq" id="WP_146370037.1">
    <property type="nucleotide sequence ID" value="NZ_SJPP01000001.1"/>
</dbReference>
<proteinExistence type="predicted"/>
<dbReference type="Pfam" id="PF13517">
    <property type="entry name" value="FG-GAP_3"/>
    <property type="match status" value="2"/>
</dbReference>
<protein>
    <submittedName>
        <fullName evidence="2">FG-GAP repeat protein</fullName>
    </submittedName>
</protein>
<gene>
    <name evidence="2" type="ORF">CA54_14160</name>
</gene>
<dbReference type="Proteomes" id="UP000320735">
    <property type="component" value="Unassembled WGS sequence"/>
</dbReference>
<dbReference type="PANTHER" id="PTHR44103:SF1">
    <property type="entry name" value="PROPROTEIN CONVERTASE P"/>
    <property type="match status" value="1"/>
</dbReference>
<comment type="caution">
    <text evidence="2">The sequence shown here is derived from an EMBL/GenBank/DDBJ whole genome shotgun (WGS) entry which is preliminary data.</text>
</comment>
<dbReference type="OrthoDB" id="227135at2"/>